<evidence type="ECO:0000313" key="2">
    <source>
        <dbReference type="Proteomes" id="UP000027265"/>
    </source>
</evidence>
<reference evidence="2" key="1">
    <citation type="journal article" date="2014" name="Proc. Natl. Acad. Sci. U.S.A.">
        <title>Extensive sampling of basidiomycete genomes demonstrates inadequacy of the white-rot/brown-rot paradigm for wood decay fungi.</title>
        <authorList>
            <person name="Riley R."/>
            <person name="Salamov A.A."/>
            <person name="Brown D.W."/>
            <person name="Nagy L.G."/>
            <person name="Floudas D."/>
            <person name="Held B.W."/>
            <person name="Levasseur A."/>
            <person name="Lombard V."/>
            <person name="Morin E."/>
            <person name="Otillar R."/>
            <person name="Lindquist E.A."/>
            <person name="Sun H."/>
            <person name="LaButti K.M."/>
            <person name="Schmutz J."/>
            <person name="Jabbour D."/>
            <person name="Luo H."/>
            <person name="Baker S.E."/>
            <person name="Pisabarro A.G."/>
            <person name="Walton J.D."/>
            <person name="Blanchette R.A."/>
            <person name="Henrissat B."/>
            <person name="Martin F."/>
            <person name="Cullen D."/>
            <person name="Hibbett D.S."/>
            <person name="Grigoriev I.V."/>
        </authorList>
    </citation>
    <scope>NUCLEOTIDE SEQUENCE [LARGE SCALE GENOMIC DNA]</scope>
    <source>
        <strain evidence="2">MUCL 33604</strain>
    </source>
</reference>
<dbReference type="CDD" id="cd21037">
    <property type="entry name" value="MLKL_NTD"/>
    <property type="match status" value="1"/>
</dbReference>
<keyword evidence="2" id="KW-1185">Reference proteome</keyword>
<dbReference type="InterPro" id="IPR059179">
    <property type="entry name" value="MLKL-like_MCAfunc"/>
</dbReference>
<evidence type="ECO:0000313" key="1">
    <source>
        <dbReference type="EMBL" id="KDQ60196.1"/>
    </source>
</evidence>
<organism evidence="1 2">
    <name type="scientific">Jaapia argillacea MUCL 33604</name>
    <dbReference type="NCBI Taxonomy" id="933084"/>
    <lineage>
        <taxon>Eukaryota</taxon>
        <taxon>Fungi</taxon>
        <taxon>Dikarya</taxon>
        <taxon>Basidiomycota</taxon>
        <taxon>Agaricomycotina</taxon>
        <taxon>Agaricomycetes</taxon>
        <taxon>Agaricomycetidae</taxon>
        <taxon>Jaapiales</taxon>
        <taxon>Jaapiaceae</taxon>
        <taxon>Jaapia</taxon>
    </lineage>
</organism>
<dbReference type="GO" id="GO:0007166">
    <property type="term" value="P:cell surface receptor signaling pathway"/>
    <property type="evidence" value="ECO:0007669"/>
    <property type="project" value="InterPro"/>
</dbReference>
<protein>
    <submittedName>
        <fullName evidence="1">Uncharacterized protein</fullName>
    </submittedName>
</protein>
<dbReference type="HOGENOM" id="CLU_065190_0_0_1"/>
<gene>
    <name evidence="1" type="ORF">JAAARDRAFT_191596</name>
</gene>
<sequence length="280" mass="31290">MYPRWKEGLSHTITGLRAIEAAADFTPIPHVKLVVGLVLKLLKSVDKVEKCKDDCENLVSRTAQMVFRILSEAQSHGPLSSEMESRVMKLAEALNDTTQFMREQSRAPFLRRFLRQANTQARIDEYRVRLDDTFRLFDSTSLIGVQCSVDKLQNTAEQTQNLQLALSTNLRDLEESLHSSIGEYDGDFHVFKRTDVDLIEPFKTTYLCRSSDGTLQCIVRSHKASLGASGQVVVVRVYEGANSVQYDAAELETTPGFEDLEGDLTSNTGTTTGIFEGNLS</sequence>
<dbReference type="AlphaFoldDB" id="A0A067QC74"/>
<dbReference type="Gene3D" id="1.20.930.20">
    <property type="entry name" value="Adaptor protein Cbl, N-terminal domain"/>
    <property type="match status" value="1"/>
</dbReference>
<dbReference type="EMBL" id="KL197714">
    <property type="protein sequence ID" value="KDQ60196.1"/>
    <property type="molecule type" value="Genomic_DNA"/>
</dbReference>
<accession>A0A067QC74</accession>
<dbReference type="InterPro" id="IPR036537">
    <property type="entry name" value="Adaptor_Cbl_N_dom_sf"/>
</dbReference>
<dbReference type="Proteomes" id="UP000027265">
    <property type="component" value="Unassembled WGS sequence"/>
</dbReference>
<dbReference type="InParanoid" id="A0A067QC74"/>
<name>A0A067QC74_9AGAM</name>
<proteinExistence type="predicted"/>
<dbReference type="STRING" id="933084.A0A067QC74"/>